<keyword evidence="3" id="KW-1185">Reference proteome</keyword>
<dbReference type="Gene3D" id="3.40.630.30">
    <property type="match status" value="1"/>
</dbReference>
<dbReference type="Pfam" id="PF13302">
    <property type="entry name" value="Acetyltransf_3"/>
    <property type="match status" value="1"/>
</dbReference>
<evidence type="ECO:0000313" key="2">
    <source>
        <dbReference type="EMBL" id="TWH81666.1"/>
    </source>
</evidence>
<protein>
    <submittedName>
        <fullName evidence="2">Acetyltransferase (GNAT) family protein</fullName>
    </submittedName>
</protein>
<organism evidence="2 3">
    <name type="scientific">Sedimentibacter saalensis</name>
    <dbReference type="NCBI Taxonomy" id="130788"/>
    <lineage>
        <taxon>Bacteria</taxon>
        <taxon>Bacillati</taxon>
        <taxon>Bacillota</taxon>
        <taxon>Tissierellia</taxon>
        <taxon>Sedimentibacter</taxon>
    </lineage>
</organism>
<dbReference type="GO" id="GO:0016747">
    <property type="term" value="F:acyltransferase activity, transferring groups other than amino-acyl groups"/>
    <property type="evidence" value="ECO:0007669"/>
    <property type="project" value="InterPro"/>
</dbReference>
<proteinExistence type="predicted"/>
<evidence type="ECO:0000259" key="1">
    <source>
        <dbReference type="Pfam" id="PF13302"/>
    </source>
</evidence>
<dbReference type="Proteomes" id="UP000315343">
    <property type="component" value="Unassembled WGS sequence"/>
</dbReference>
<dbReference type="InterPro" id="IPR000182">
    <property type="entry name" value="GNAT_dom"/>
</dbReference>
<dbReference type="AlphaFoldDB" id="A0A562JEB9"/>
<gene>
    <name evidence="2" type="ORF">LY60_01421</name>
</gene>
<feature type="domain" description="N-acetyltransferase" evidence="1">
    <location>
        <begin position="15"/>
        <end position="164"/>
    </location>
</feature>
<dbReference type="SUPFAM" id="SSF55729">
    <property type="entry name" value="Acyl-CoA N-acyltransferases (Nat)"/>
    <property type="match status" value="1"/>
</dbReference>
<evidence type="ECO:0000313" key="3">
    <source>
        <dbReference type="Proteomes" id="UP000315343"/>
    </source>
</evidence>
<reference evidence="2 3" key="1">
    <citation type="submission" date="2019-07" db="EMBL/GenBank/DDBJ databases">
        <title>Genomic Encyclopedia of Type Strains, Phase I: the one thousand microbial genomes (KMG-I) project.</title>
        <authorList>
            <person name="Kyrpides N."/>
        </authorList>
    </citation>
    <scope>NUCLEOTIDE SEQUENCE [LARGE SCALE GENOMIC DNA]</scope>
    <source>
        <strain evidence="2 3">DSM 13558</strain>
    </source>
</reference>
<accession>A0A562JEB9</accession>
<name>A0A562JEB9_9FIRM</name>
<dbReference type="EMBL" id="VLKH01000003">
    <property type="protein sequence ID" value="TWH81666.1"/>
    <property type="molecule type" value="Genomic_DNA"/>
</dbReference>
<keyword evidence="2" id="KW-0808">Transferase</keyword>
<sequence length="187" mass="22035">MDSVYVSCPEFENKRFLLRFISIDDCDDLLKVYSDNKAVPLFNSDNCGGDNFYYKTHERMKEALDYWKFEYDRKGFVRWSIIDKKDNSAIGTIELFNRESKDYFNNCGLLRLDLRSDYETKDNIIDILKIIIDKTYQMFECSMIATKALPIAKERIMALKELGFSPAENKLIGHDGTEYSSYYFIKM</sequence>
<dbReference type="OrthoDB" id="359038at2"/>
<dbReference type="InterPro" id="IPR016181">
    <property type="entry name" value="Acyl_CoA_acyltransferase"/>
</dbReference>
<comment type="caution">
    <text evidence="2">The sequence shown here is derived from an EMBL/GenBank/DDBJ whole genome shotgun (WGS) entry which is preliminary data.</text>
</comment>
<dbReference type="RefSeq" id="WP_145081803.1">
    <property type="nucleotide sequence ID" value="NZ_VLKH01000003.1"/>
</dbReference>